<gene>
    <name evidence="1" type="ORF">LCGC14_2407910</name>
</gene>
<evidence type="ECO:0000313" key="1">
    <source>
        <dbReference type="EMBL" id="KKL25180.1"/>
    </source>
</evidence>
<dbReference type="EMBL" id="LAZR01036310">
    <property type="protein sequence ID" value="KKL25180.1"/>
    <property type="molecule type" value="Genomic_DNA"/>
</dbReference>
<proteinExistence type="predicted"/>
<reference evidence="1" key="1">
    <citation type="journal article" date="2015" name="Nature">
        <title>Complex archaea that bridge the gap between prokaryotes and eukaryotes.</title>
        <authorList>
            <person name="Spang A."/>
            <person name="Saw J.H."/>
            <person name="Jorgensen S.L."/>
            <person name="Zaremba-Niedzwiedzka K."/>
            <person name="Martijn J."/>
            <person name="Lind A.E."/>
            <person name="van Eijk R."/>
            <person name="Schleper C."/>
            <person name="Guy L."/>
            <person name="Ettema T.J."/>
        </authorList>
    </citation>
    <scope>NUCLEOTIDE SEQUENCE</scope>
</reference>
<name>A0A0F9BTF5_9ZZZZ</name>
<organism evidence="1">
    <name type="scientific">marine sediment metagenome</name>
    <dbReference type="NCBI Taxonomy" id="412755"/>
    <lineage>
        <taxon>unclassified sequences</taxon>
        <taxon>metagenomes</taxon>
        <taxon>ecological metagenomes</taxon>
    </lineage>
</organism>
<dbReference type="AlphaFoldDB" id="A0A0F9BTF5"/>
<sequence>MKCVLSLAADPLVCIDDMKDGDLAVVLKWGYNEVERGTIIMRLDNAIIPLGKDSAQQYRRLLTLGSESLLGYQVRILGPGDVIMLKSDDHSH</sequence>
<protein>
    <submittedName>
        <fullName evidence="1">Uncharacterized protein</fullName>
    </submittedName>
</protein>
<accession>A0A0F9BTF5</accession>
<comment type="caution">
    <text evidence="1">The sequence shown here is derived from an EMBL/GenBank/DDBJ whole genome shotgun (WGS) entry which is preliminary data.</text>
</comment>